<comment type="caution">
    <text evidence="1">The sequence shown here is derived from an EMBL/GenBank/DDBJ whole genome shotgun (WGS) entry which is preliminary data.</text>
</comment>
<protein>
    <submittedName>
        <fullName evidence="1">Uncharacterized protein</fullName>
    </submittedName>
</protein>
<evidence type="ECO:0000313" key="2">
    <source>
        <dbReference type="Proteomes" id="UP000485058"/>
    </source>
</evidence>
<proteinExistence type="predicted"/>
<dbReference type="Proteomes" id="UP000485058">
    <property type="component" value="Unassembled WGS sequence"/>
</dbReference>
<dbReference type="AlphaFoldDB" id="A0A699ZR71"/>
<sequence>MSEMAFAKHLLKLLDAGATSSSAQKPAGLVVLEWQGQQLPARADKRAADAVQDTGQGLLQYASAPAASGEGAGPGSLASRLALFDRSQALLQEALNHTRAALKAPTCQ</sequence>
<name>A0A699ZR71_HAELA</name>
<gene>
    <name evidence="1" type="ORF">HaLaN_23246</name>
</gene>
<organism evidence="1 2">
    <name type="scientific">Haematococcus lacustris</name>
    <name type="common">Green alga</name>
    <name type="synonym">Haematococcus pluvialis</name>
    <dbReference type="NCBI Taxonomy" id="44745"/>
    <lineage>
        <taxon>Eukaryota</taxon>
        <taxon>Viridiplantae</taxon>
        <taxon>Chlorophyta</taxon>
        <taxon>core chlorophytes</taxon>
        <taxon>Chlorophyceae</taxon>
        <taxon>CS clade</taxon>
        <taxon>Chlamydomonadales</taxon>
        <taxon>Haematococcaceae</taxon>
        <taxon>Haematococcus</taxon>
    </lineage>
</organism>
<evidence type="ECO:0000313" key="1">
    <source>
        <dbReference type="EMBL" id="GFH25307.1"/>
    </source>
</evidence>
<accession>A0A699ZR71</accession>
<keyword evidence="2" id="KW-1185">Reference proteome</keyword>
<reference evidence="1 2" key="1">
    <citation type="submission" date="2020-02" db="EMBL/GenBank/DDBJ databases">
        <title>Draft genome sequence of Haematococcus lacustris strain NIES-144.</title>
        <authorList>
            <person name="Morimoto D."/>
            <person name="Nakagawa S."/>
            <person name="Yoshida T."/>
            <person name="Sawayama S."/>
        </authorList>
    </citation>
    <scope>NUCLEOTIDE SEQUENCE [LARGE SCALE GENOMIC DNA]</scope>
    <source>
        <strain evidence="1 2">NIES-144</strain>
    </source>
</reference>
<dbReference type="EMBL" id="BLLF01002777">
    <property type="protein sequence ID" value="GFH25307.1"/>
    <property type="molecule type" value="Genomic_DNA"/>
</dbReference>
<feature type="non-terminal residue" evidence="1">
    <location>
        <position position="1"/>
    </location>
</feature>